<evidence type="ECO:0000313" key="1">
    <source>
        <dbReference type="EMBL" id="KAI0083193.1"/>
    </source>
</evidence>
<accession>A0ACB8TMF9</accession>
<name>A0ACB8TMF9_9APHY</name>
<protein>
    <submittedName>
        <fullName evidence="1">Uncharacterized protein</fullName>
    </submittedName>
</protein>
<evidence type="ECO:0000313" key="2">
    <source>
        <dbReference type="Proteomes" id="UP001055072"/>
    </source>
</evidence>
<reference evidence="1" key="1">
    <citation type="journal article" date="2021" name="Environ. Microbiol.">
        <title>Gene family expansions and transcriptome signatures uncover fungal adaptations to wood decay.</title>
        <authorList>
            <person name="Hage H."/>
            <person name="Miyauchi S."/>
            <person name="Viragh M."/>
            <person name="Drula E."/>
            <person name="Min B."/>
            <person name="Chaduli D."/>
            <person name="Navarro D."/>
            <person name="Favel A."/>
            <person name="Norest M."/>
            <person name="Lesage-Meessen L."/>
            <person name="Balint B."/>
            <person name="Merenyi Z."/>
            <person name="de Eugenio L."/>
            <person name="Morin E."/>
            <person name="Martinez A.T."/>
            <person name="Baldrian P."/>
            <person name="Stursova M."/>
            <person name="Martinez M.J."/>
            <person name="Novotny C."/>
            <person name="Magnuson J.K."/>
            <person name="Spatafora J.W."/>
            <person name="Maurice S."/>
            <person name="Pangilinan J."/>
            <person name="Andreopoulos W."/>
            <person name="LaButti K."/>
            <person name="Hundley H."/>
            <person name="Na H."/>
            <person name="Kuo A."/>
            <person name="Barry K."/>
            <person name="Lipzen A."/>
            <person name="Henrissat B."/>
            <person name="Riley R."/>
            <person name="Ahrendt S."/>
            <person name="Nagy L.G."/>
            <person name="Grigoriev I.V."/>
            <person name="Martin F."/>
            <person name="Rosso M.N."/>
        </authorList>
    </citation>
    <scope>NUCLEOTIDE SEQUENCE</scope>
    <source>
        <strain evidence="1">CBS 384.51</strain>
    </source>
</reference>
<dbReference type="EMBL" id="MU274983">
    <property type="protein sequence ID" value="KAI0083193.1"/>
    <property type="molecule type" value="Genomic_DNA"/>
</dbReference>
<comment type="caution">
    <text evidence="1">The sequence shown here is derived from an EMBL/GenBank/DDBJ whole genome shotgun (WGS) entry which is preliminary data.</text>
</comment>
<gene>
    <name evidence="1" type="ORF">BDY19DRAFT_864524</name>
</gene>
<feature type="non-terminal residue" evidence="1">
    <location>
        <position position="1"/>
    </location>
</feature>
<sequence length="90" mass="10625">IYRLGRVSQTLRLTTLSCYHRLFNIHKRLSNFFEDPISFRRLQFETGMVISGSFALAFFHRCVYIDSDLDLYVVDGAHNWVGLWLMDNGY</sequence>
<keyword evidence="2" id="KW-1185">Reference proteome</keyword>
<dbReference type="Proteomes" id="UP001055072">
    <property type="component" value="Unassembled WGS sequence"/>
</dbReference>
<feature type="non-terminal residue" evidence="1">
    <location>
        <position position="90"/>
    </location>
</feature>
<proteinExistence type="predicted"/>
<organism evidence="1 2">
    <name type="scientific">Irpex rosettiformis</name>
    <dbReference type="NCBI Taxonomy" id="378272"/>
    <lineage>
        <taxon>Eukaryota</taxon>
        <taxon>Fungi</taxon>
        <taxon>Dikarya</taxon>
        <taxon>Basidiomycota</taxon>
        <taxon>Agaricomycotina</taxon>
        <taxon>Agaricomycetes</taxon>
        <taxon>Polyporales</taxon>
        <taxon>Irpicaceae</taxon>
        <taxon>Irpex</taxon>
    </lineage>
</organism>